<sequence>TVPAVSRQTTYVNYPRTIHVSEEPRSGSEPEGFMPGQSVSPLPQVPPVPRTPEPGPVAPTQQERPASAHSGPSLADLVNGLRTTYPHPTNRGAPRRVPSPVSIENWLTPHIRLGRLGPDDYAHVLAQAGKEAADAEANPDAFRVLLKNWIKENDRVHLFRLRRRSPRDRAPTDHPRRHVRRRFFLWAPARGEACSRKDLTH</sequence>
<accession>A0A0F9C8U0</accession>
<comment type="caution">
    <text evidence="2">The sequence shown here is derived from an EMBL/GenBank/DDBJ whole genome shotgun (WGS) entry which is preliminary data.</text>
</comment>
<dbReference type="AlphaFoldDB" id="A0A0F9C8U0"/>
<proteinExistence type="predicted"/>
<feature type="compositionally biased region" description="Pro residues" evidence="1">
    <location>
        <begin position="43"/>
        <end position="57"/>
    </location>
</feature>
<feature type="compositionally biased region" description="Basic and acidic residues" evidence="1">
    <location>
        <begin position="19"/>
        <end position="28"/>
    </location>
</feature>
<gene>
    <name evidence="2" type="ORF">LCGC14_2432730</name>
</gene>
<reference evidence="2" key="1">
    <citation type="journal article" date="2015" name="Nature">
        <title>Complex archaea that bridge the gap between prokaryotes and eukaryotes.</title>
        <authorList>
            <person name="Spang A."/>
            <person name="Saw J.H."/>
            <person name="Jorgensen S.L."/>
            <person name="Zaremba-Niedzwiedzka K."/>
            <person name="Martijn J."/>
            <person name="Lind A.E."/>
            <person name="van Eijk R."/>
            <person name="Schleper C."/>
            <person name="Guy L."/>
            <person name="Ettema T.J."/>
        </authorList>
    </citation>
    <scope>NUCLEOTIDE SEQUENCE</scope>
</reference>
<evidence type="ECO:0000256" key="1">
    <source>
        <dbReference type="SAM" id="MobiDB-lite"/>
    </source>
</evidence>
<feature type="non-terminal residue" evidence="2">
    <location>
        <position position="1"/>
    </location>
</feature>
<feature type="region of interest" description="Disordered" evidence="1">
    <location>
        <begin position="18"/>
        <end position="97"/>
    </location>
</feature>
<protein>
    <submittedName>
        <fullName evidence="2">Uncharacterized protein</fullName>
    </submittedName>
</protein>
<evidence type="ECO:0000313" key="2">
    <source>
        <dbReference type="EMBL" id="KKL22707.1"/>
    </source>
</evidence>
<name>A0A0F9C8U0_9ZZZZ</name>
<dbReference type="EMBL" id="LAZR01037248">
    <property type="protein sequence ID" value="KKL22707.1"/>
    <property type="molecule type" value="Genomic_DNA"/>
</dbReference>
<organism evidence="2">
    <name type="scientific">marine sediment metagenome</name>
    <dbReference type="NCBI Taxonomy" id="412755"/>
    <lineage>
        <taxon>unclassified sequences</taxon>
        <taxon>metagenomes</taxon>
        <taxon>ecological metagenomes</taxon>
    </lineage>
</organism>